<protein>
    <submittedName>
        <fullName evidence="1">Class I SAM-dependent methyltransferase</fullName>
    </submittedName>
</protein>
<comment type="caution">
    <text evidence="1">The sequence shown here is derived from an EMBL/GenBank/DDBJ whole genome shotgun (WGS) entry which is preliminary data.</text>
</comment>
<accession>A0A3M0GFR9</accession>
<reference evidence="1 2" key="1">
    <citation type="submission" date="2018-10" db="EMBL/GenBank/DDBJ databases">
        <title>Dokdonia luteus sp. nov., isolated from sea water.</title>
        <authorList>
            <person name="Zhou L.Y."/>
            <person name="Du Z.J."/>
        </authorList>
    </citation>
    <scope>NUCLEOTIDE SEQUENCE [LARGE SCALE GENOMIC DNA]</scope>
    <source>
        <strain evidence="1 2">SH27</strain>
    </source>
</reference>
<dbReference type="Pfam" id="PF13489">
    <property type="entry name" value="Methyltransf_23"/>
    <property type="match status" value="1"/>
</dbReference>
<dbReference type="EMBL" id="REFV01000002">
    <property type="protein sequence ID" value="RMB63524.1"/>
    <property type="molecule type" value="Genomic_DNA"/>
</dbReference>
<dbReference type="AlphaFoldDB" id="A0A3M0GFR9"/>
<dbReference type="Gene3D" id="3.40.50.150">
    <property type="entry name" value="Vaccinia Virus protein VP39"/>
    <property type="match status" value="1"/>
</dbReference>
<evidence type="ECO:0000313" key="2">
    <source>
        <dbReference type="Proteomes" id="UP000281985"/>
    </source>
</evidence>
<dbReference type="CDD" id="cd02440">
    <property type="entry name" value="AdoMet_MTases"/>
    <property type="match status" value="1"/>
</dbReference>
<gene>
    <name evidence="1" type="ORF">EAX61_02045</name>
</gene>
<sequence length="278" mass="32688">MRKDFKVKDHSVSGERFLLRYDESKNMFVTEPKPSKEKLPSYYASEDYISHTDNKRNLTEWMYQIVKRYTLSQKRKLINSYLKNKNSLIDIGAGTGDFAFYMSKDKWEVLGIEPDKNARALAEKKGVITQPDLPTANTKYDCITLWHVLEHVYDLEKQIEWIKKHLTNSGYCFVAVPNFESHDANHYGEYWAAYDVPRHLYHFSNKAIASLFKEHHLEVVREHPMKFDAFYVALLSEKYKNGKMNFLSAFRRGWRSNRLANKSGAYSSLIYAIKHEES</sequence>
<dbReference type="SUPFAM" id="SSF53335">
    <property type="entry name" value="S-adenosyl-L-methionine-dependent methyltransferases"/>
    <property type="match status" value="1"/>
</dbReference>
<name>A0A3M0GFR9_9FLAO</name>
<keyword evidence="1" id="KW-0808">Transferase</keyword>
<proteinExistence type="predicted"/>
<evidence type="ECO:0000313" key="1">
    <source>
        <dbReference type="EMBL" id="RMB63524.1"/>
    </source>
</evidence>
<dbReference type="GO" id="GO:0032259">
    <property type="term" value="P:methylation"/>
    <property type="evidence" value="ECO:0007669"/>
    <property type="project" value="UniProtKB-KW"/>
</dbReference>
<dbReference type="GO" id="GO:0008168">
    <property type="term" value="F:methyltransferase activity"/>
    <property type="evidence" value="ECO:0007669"/>
    <property type="project" value="UniProtKB-KW"/>
</dbReference>
<dbReference type="InterPro" id="IPR029063">
    <property type="entry name" value="SAM-dependent_MTases_sf"/>
</dbReference>
<organism evidence="1 2">
    <name type="scientific">Dokdonia sinensis</name>
    <dbReference type="NCBI Taxonomy" id="2479847"/>
    <lineage>
        <taxon>Bacteria</taxon>
        <taxon>Pseudomonadati</taxon>
        <taxon>Bacteroidota</taxon>
        <taxon>Flavobacteriia</taxon>
        <taxon>Flavobacteriales</taxon>
        <taxon>Flavobacteriaceae</taxon>
        <taxon>Dokdonia</taxon>
    </lineage>
</organism>
<dbReference type="RefSeq" id="WP_121916327.1">
    <property type="nucleotide sequence ID" value="NZ_REFV01000002.1"/>
</dbReference>
<keyword evidence="1" id="KW-0489">Methyltransferase</keyword>
<dbReference type="PANTHER" id="PTHR43861">
    <property type="entry name" value="TRANS-ACONITATE 2-METHYLTRANSFERASE-RELATED"/>
    <property type="match status" value="1"/>
</dbReference>
<keyword evidence="2" id="KW-1185">Reference proteome</keyword>
<dbReference type="OrthoDB" id="2370471at2"/>
<dbReference type="Proteomes" id="UP000281985">
    <property type="component" value="Unassembled WGS sequence"/>
</dbReference>